<evidence type="ECO:0000313" key="4">
    <source>
        <dbReference type="Proteomes" id="UP000317909"/>
    </source>
</evidence>
<name>A0A517U3X2_9BACT</name>
<feature type="region of interest" description="Disordered" evidence="1">
    <location>
        <begin position="246"/>
        <end position="268"/>
    </location>
</feature>
<dbReference type="AlphaFoldDB" id="A0A517U3X2"/>
<organism evidence="3 4">
    <name type="scientific">Lacipirellula limnantheis</name>
    <dbReference type="NCBI Taxonomy" id="2528024"/>
    <lineage>
        <taxon>Bacteria</taxon>
        <taxon>Pseudomonadati</taxon>
        <taxon>Planctomycetota</taxon>
        <taxon>Planctomycetia</taxon>
        <taxon>Pirellulales</taxon>
        <taxon>Lacipirellulaceae</taxon>
        <taxon>Lacipirellula</taxon>
    </lineage>
</organism>
<feature type="chain" id="PRO_5021713666" description="PEP-CTERM protein-sorting domain-containing protein" evidence="2">
    <location>
        <begin position="25"/>
        <end position="461"/>
    </location>
</feature>
<accession>A0A517U3X2</accession>
<evidence type="ECO:0000313" key="3">
    <source>
        <dbReference type="EMBL" id="QDT75313.1"/>
    </source>
</evidence>
<protein>
    <recommendedName>
        <fullName evidence="5">PEP-CTERM protein-sorting domain-containing protein</fullName>
    </recommendedName>
</protein>
<keyword evidence="4" id="KW-1185">Reference proteome</keyword>
<evidence type="ECO:0000256" key="2">
    <source>
        <dbReference type="SAM" id="SignalP"/>
    </source>
</evidence>
<dbReference type="EMBL" id="CP036339">
    <property type="protein sequence ID" value="QDT75313.1"/>
    <property type="molecule type" value="Genomic_DNA"/>
</dbReference>
<dbReference type="RefSeq" id="WP_145434980.1">
    <property type="nucleotide sequence ID" value="NZ_CP036339.1"/>
</dbReference>
<sequence precursor="true">MSIVLRGAALCLLASALCPGKANAADIESIVFESGSVGPSGAPAATGWQFLSTNSIPGDAQALIESVPDRTFQTGTNSEAMVLHPWFPANSAGTVFGHGAEWNTADALGAAPQTVDPGEIVYLQMEIFSDMAGGGQYWKLGSAVGFKGNGANPSVNRGFNDEATLGDNGKNLLTSIEADWTFDTTLDFNGAIRGSDLAQKQDQTRYLNPPTTEELDKTYISTAIFRQGVDAAAPFSGTETEVSEVLDRKNGGESSATGTSAPFEPWGGNSNVITGMTIDRAQVNVLRGSNNVEGGSITRVNTVSSFIDPFETDPNSPLYISNAVLGIKMFRFGTTSIKDVNLDGIVNAADKSIVTANQGQWPALDGTGATFFDGDVNNDLVVDALDLAFYAGTPGDADGDGDVDGADFLIGQRAPNFAAFLVDWKANFGTTPSVGAVPEPNTALLLICGAAALAAIGRRAG</sequence>
<evidence type="ECO:0000256" key="1">
    <source>
        <dbReference type="SAM" id="MobiDB-lite"/>
    </source>
</evidence>
<evidence type="ECO:0008006" key="5">
    <source>
        <dbReference type="Google" id="ProtNLM"/>
    </source>
</evidence>
<gene>
    <name evidence="3" type="ORF">I41_45230</name>
</gene>
<dbReference type="GO" id="GO:0000272">
    <property type="term" value="P:polysaccharide catabolic process"/>
    <property type="evidence" value="ECO:0007669"/>
    <property type="project" value="InterPro"/>
</dbReference>
<dbReference type="InterPro" id="IPR036439">
    <property type="entry name" value="Dockerin_dom_sf"/>
</dbReference>
<proteinExistence type="predicted"/>
<dbReference type="Proteomes" id="UP000317909">
    <property type="component" value="Chromosome"/>
</dbReference>
<feature type="signal peptide" evidence="2">
    <location>
        <begin position="1"/>
        <end position="24"/>
    </location>
</feature>
<dbReference type="Gene3D" id="1.10.1330.10">
    <property type="entry name" value="Dockerin domain"/>
    <property type="match status" value="1"/>
</dbReference>
<reference evidence="3 4" key="1">
    <citation type="submission" date="2019-02" db="EMBL/GenBank/DDBJ databases">
        <title>Deep-cultivation of Planctomycetes and their phenomic and genomic characterization uncovers novel biology.</title>
        <authorList>
            <person name="Wiegand S."/>
            <person name="Jogler M."/>
            <person name="Boedeker C."/>
            <person name="Pinto D."/>
            <person name="Vollmers J."/>
            <person name="Rivas-Marin E."/>
            <person name="Kohn T."/>
            <person name="Peeters S.H."/>
            <person name="Heuer A."/>
            <person name="Rast P."/>
            <person name="Oberbeckmann S."/>
            <person name="Bunk B."/>
            <person name="Jeske O."/>
            <person name="Meyerdierks A."/>
            <person name="Storesund J.E."/>
            <person name="Kallscheuer N."/>
            <person name="Luecker S."/>
            <person name="Lage O.M."/>
            <person name="Pohl T."/>
            <person name="Merkel B.J."/>
            <person name="Hornburger P."/>
            <person name="Mueller R.-W."/>
            <person name="Bruemmer F."/>
            <person name="Labrenz M."/>
            <person name="Spormann A.M."/>
            <person name="Op den Camp H."/>
            <person name="Overmann J."/>
            <person name="Amann R."/>
            <person name="Jetten M.S.M."/>
            <person name="Mascher T."/>
            <person name="Medema M.H."/>
            <person name="Devos D.P."/>
            <person name="Kaster A.-K."/>
            <person name="Ovreas L."/>
            <person name="Rohde M."/>
            <person name="Galperin M.Y."/>
            <person name="Jogler C."/>
        </authorList>
    </citation>
    <scope>NUCLEOTIDE SEQUENCE [LARGE SCALE GENOMIC DNA]</scope>
    <source>
        <strain evidence="3 4">I41</strain>
    </source>
</reference>
<keyword evidence="2" id="KW-0732">Signal</keyword>
<dbReference type="KEGG" id="llh:I41_45230"/>